<dbReference type="EMBL" id="OX459120">
    <property type="protein sequence ID" value="CAI9099143.1"/>
    <property type="molecule type" value="Genomic_DNA"/>
</dbReference>
<keyword evidence="10 13" id="KW-0503">Monooxygenase</keyword>
<evidence type="ECO:0000256" key="5">
    <source>
        <dbReference type="ARBA" id="ARBA00022692"/>
    </source>
</evidence>
<dbReference type="PANTHER" id="PTHR47955:SF22">
    <property type="entry name" value="CYTOCHROME P450 83B1-LIKE"/>
    <property type="match status" value="1"/>
</dbReference>
<dbReference type="GO" id="GO:0004497">
    <property type="term" value="F:monooxygenase activity"/>
    <property type="evidence" value="ECO:0007669"/>
    <property type="project" value="UniProtKB-KW"/>
</dbReference>
<comment type="cofactor">
    <cofactor evidence="1 12">
        <name>heme</name>
        <dbReference type="ChEBI" id="CHEBI:30413"/>
    </cofactor>
</comment>
<dbReference type="GO" id="GO:0016020">
    <property type="term" value="C:membrane"/>
    <property type="evidence" value="ECO:0007669"/>
    <property type="project" value="UniProtKB-SubCell"/>
</dbReference>
<dbReference type="Gene3D" id="1.10.630.10">
    <property type="entry name" value="Cytochrome P450"/>
    <property type="match status" value="1"/>
</dbReference>
<accession>A0AAV1CV75</accession>
<feature type="binding site" description="axial binding residue" evidence="12">
    <location>
        <position position="445"/>
    </location>
    <ligand>
        <name>heme</name>
        <dbReference type="ChEBI" id="CHEBI:30413"/>
    </ligand>
    <ligandPart>
        <name>Fe</name>
        <dbReference type="ChEBI" id="CHEBI:18248"/>
    </ligandPart>
</feature>
<evidence type="ECO:0000256" key="3">
    <source>
        <dbReference type="ARBA" id="ARBA00010617"/>
    </source>
</evidence>
<evidence type="ECO:0000256" key="10">
    <source>
        <dbReference type="ARBA" id="ARBA00023033"/>
    </source>
</evidence>
<dbReference type="Proteomes" id="UP001161247">
    <property type="component" value="Chromosome 3"/>
</dbReference>
<dbReference type="GO" id="GO:0005506">
    <property type="term" value="F:iron ion binding"/>
    <property type="evidence" value="ECO:0007669"/>
    <property type="project" value="InterPro"/>
</dbReference>
<dbReference type="AlphaFoldDB" id="A0AAV1CV75"/>
<keyword evidence="7 14" id="KW-1133">Transmembrane helix</keyword>
<keyword evidence="8 13" id="KW-0560">Oxidoreductase</keyword>
<evidence type="ECO:0000256" key="9">
    <source>
        <dbReference type="ARBA" id="ARBA00023004"/>
    </source>
</evidence>
<evidence type="ECO:0000256" key="12">
    <source>
        <dbReference type="PIRSR" id="PIRSR602401-1"/>
    </source>
</evidence>
<evidence type="ECO:0000256" key="6">
    <source>
        <dbReference type="ARBA" id="ARBA00022723"/>
    </source>
</evidence>
<gene>
    <name evidence="15" type="ORF">OLC1_LOCUS9222</name>
</gene>
<sequence>MEIFIILASSLFPLLIIFSFLLRNNSKKPSKTHKNPPGPPGLPFIGNLHQLDISCLHKHLWQLSNKYGPLMSLKLGSIPTLVITSPRLAEEVMKNQDLVFCSRPKMTGQRKMTYNGLDIALAPYSQEWREMRKICVLHLLSTKRIQQFRPIREDETSRMIGSILKEATSSKVTNVSETMVSVTSNMICRIGFGKRLDDDEGQERRRLDGLLNEMQAMLLGFFFSDYFPSIGWMDKFNGMNSRLENVFQKFDSFYVELIDQHLDPNRPKSMDGDIIDLMLQLQRNKSTSFAVTMDHIKALLMNVFIAGTDTSAITVTWAMTALMKNPKVMKKLQAEIRELKGKREILDEEDVENLPYLNATVKETMRLFPAVPLLVPRETLETCKIDGYEIQPKTLVYVNAWGIGRDPEVWENPDEFLPDRFLNSDIDVKGQDFQLIPFGSGRRGCPGYVMGLLTVHLLLANLVNSFDWELPSGVKKEDIDLETMPGITMCKKNALKLVAKIPAGKSAP</sequence>
<dbReference type="SUPFAM" id="SSF48264">
    <property type="entry name" value="Cytochrome P450"/>
    <property type="match status" value="1"/>
</dbReference>
<dbReference type="InterPro" id="IPR002401">
    <property type="entry name" value="Cyt_P450_E_grp-I"/>
</dbReference>
<feature type="transmembrane region" description="Helical" evidence="14">
    <location>
        <begin position="6"/>
        <end position="22"/>
    </location>
</feature>
<feature type="transmembrane region" description="Helical" evidence="14">
    <location>
        <begin position="299"/>
        <end position="322"/>
    </location>
</feature>
<dbReference type="InterPro" id="IPR017972">
    <property type="entry name" value="Cyt_P450_CS"/>
</dbReference>
<proteinExistence type="inferred from homology"/>
<keyword evidence="9 12" id="KW-0408">Iron</keyword>
<dbReference type="PRINTS" id="PR00385">
    <property type="entry name" value="P450"/>
</dbReference>
<keyword evidence="4 12" id="KW-0349">Heme</keyword>
<dbReference type="GO" id="GO:0016705">
    <property type="term" value="F:oxidoreductase activity, acting on paired donors, with incorporation or reduction of molecular oxygen"/>
    <property type="evidence" value="ECO:0007669"/>
    <property type="project" value="InterPro"/>
</dbReference>
<evidence type="ECO:0000256" key="11">
    <source>
        <dbReference type="ARBA" id="ARBA00023136"/>
    </source>
</evidence>
<dbReference type="CDD" id="cd11072">
    <property type="entry name" value="CYP71-like"/>
    <property type="match status" value="1"/>
</dbReference>
<dbReference type="GO" id="GO:0020037">
    <property type="term" value="F:heme binding"/>
    <property type="evidence" value="ECO:0007669"/>
    <property type="project" value="InterPro"/>
</dbReference>
<comment type="subcellular location">
    <subcellularLocation>
        <location evidence="2">Membrane</location>
        <topology evidence="2">Single-pass membrane protein</topology>
    </subcellularLocation>
</comment>
<protein>
    <submittedName>
        <fullName evidence="15">OLC1v1035920C1</fullName>
    </submittedName>
</protein>
<dbReference type="PANTHER" id="PTHR47955">
    <property type="entry name" value="CYTOCHROME P450 FAMILY 71 PROTEIN"/>
    <property type="match status" value="1"/>
</dbReference>
<dbReference type="PROSITE" id="PS00086">
    <property type="entry name" value="CYTOCHROME_P450"/>
    <property type="match status" value="1"/>
</dbReference>
<name>A0AAV1CV75_OLDCO</name>
<keyword evidence="5 14" id="KW-0812">Transmembrane</keyword>
<reference evidence="15" key="1">
    <citation type="submission" date="2023-03" db="EMBL/GenBank/DDBJ databases">
        <authorList>
            <person name="Julca I."/>
        </authorList>
    </citation>
    <scope>NUCLEOTIDE SEQUENCE</scope>
</reference>
<dbReference type="Pfam" id="PF00067">
    <property type="entry name" value="p450"/>
    <property type="match status" value="1"/>
</dbReference>
<dbReference type="FunFam" id="1.10.630.10:FF:000011">
    <property type="entry name" value="Cytochrome P450 83B1"/>
    <property type="match status" value="1"/>
</dbReference>
<dbReference type="PRINTS" id="PR00463">
    <property type="entry name" value="EP450I"/>
</dbReference>
<evidence type="ECO:0000256" key="4">
    <source>
        <dbReference type="ARBA" id="ARBA00022617"/>
    </source>
</evidence>
<evidence type="ECO:0000313" key="16">
    <source>
        <dbReference type="Proteomes" id="UP001161247"/>
    </source>
</evidence>
<keyword evidence="11 14" id="KW-0472">Membrane</keyword>
<evidence type="ECO:0000256" key="13">
    <source>
        <dbReference type="RuleBase" id="RU000461"/>
    </source>
</evidence>
<keyword evidence="16" id="KW-1185">Reference proteome</keyword>
<evidence type="ECO:0000256" key="7">
    <source>
        <dbReference type="ARBA" id="ARBA00022989"/>
    </source>
</evidence>
<evidence type="ECO:0000256" key="2">
    <source>
        <dbReference type="ARBA" id="ARBA00004167"/>
    </source>
</evidence>
<evidence type="ECO:0000256" key="8">
    <source>
        <dbReference type="ARBA" id="ARBA00023002"/>
    </source>
</evidence>
<dbReference type="InterPro" id="IPR001128">
    <property type="entry name" value="Cyt_P450"/>
</dbReference>
<organism evidence="15 16">
    <name type="scientific">Oldenlandia corymbosa var. corymbosa</name>
    <dbReference type="NCBI Taxonomy" id="529605"/>
    <lineage>
        <taxon>Eukaryota</taxon>
        <taxon>Viridiplantae</taxon>
        <taxon>Streptophyta</taxon>
        <taxon>Embryophyta</taxon>
        <taxon>Tracheophyta</taxon>
        <taxon>Spermatophyta</taxon>
        <taxon>Magnoliopsida</taxon>
        <taxon>eudicotyledons</taxon>
        <taxon>Gunneridae</taxon>
        <taxon>Pentapetalae</taxon>
        <taxon>asterids</taxon>
        <taxon>lamiids</taxon>
        <taxon>Gentianales</taxon>
        <taxon>Rubiaceae</taxon>
        <taxon>Rubioideae</taxon>
        <taxon>Spermacoceae</taxon>
        <taxon>Hedyotis-Oldenlandia complex</taxon>
        <taxon>Oldenlandia</taxon>
    </lineage>
</organism>
<evidence type="ECO:0000256" key="14">
    <source>
        <dbReference type="SAM" id="Phobius"/>
    </source>
</evidence>
<evidence type="ECO:0000256" key="1">
    <source>
        <dbReference type="ARBA" id="ARBA00001971"/>
    </source>
</evidence>
<evidence type="ECO:0000313" key="15">
    <source>
        <dbReference type="EMBL" id="CAI9099143.1"/>
    </source>
</evidence>
<dbReference type="InterPro" id="IPR036396">
    <property type="entry name" value="Cyt_P450_sf"/>
</dbReference>
<keyword evidence="6 12" id="KW-0479">Metal-binding</keyword>
<comment type="similarity">
    <text evidence="3 13">Belongs to the cytochrome P450 family.</text>
</comment>